<keyword evidence="1" id="KW-1133">Transmembrane helix</keyword>
<feature type="transmembrane region" description="Helical" evidence="1">
    <location>
        <begin position="6"/>
        <end position="27"/>
    </location>
</feature>
<dbReference type="Proteomes" id="UP000029492">
    <property type="component" value="Chromosome"/>
</dbReference>
<organism evidence="2 3">
    <name type="scientific">Methylobacterium oryzae CBMB20</name>
    <dbReference type="NCBI Taxonomy" id="693986"/>
    <lineage>
        <taxon>Bacteria</taxon>
        <taxon>Pseudomonadati</taxon>
        <taxon>Pseudomonadota</taxon>
        <taxon>Alphaproteobacteria</taxon>
        <taxon>Hyphomicrobiales</taxon>
        <taxon>Methylobacteriaceae</taxon>
        <taxon>Methylobacterium</taxon>
    </lineage>
</organism>
<proteinExistence type="predicted"/>
<name>A0A089Q7H4_9HYPH</name>
<dbReference type="RefSeq" id="WP_164706382.1">
    <property type="nucleotide sequence ID" value="NZ_CP003811.1"/>
</dbReference>
<keyword evidence="1" id="KW-0812">Transmembrane</keyword>
<evidence type="ECO:0000313" key="2">
    <source>
        <dbReference type="EMBL" id="AIQ90514.1"/>
    </source>
</evidence>
<evidence type="ECO:0000313" key="3">
    <source>
        <dbReference type="Proteomes" id="UP000029492"/>
    </source>
</evidence>
<dbReference type="EMBL" id="CP003811">
    <property type="protein sequence ID" value="AIQ90514.1"/>
    <property type="molecule type" value="Genomic_DNA"/>
</dbReference>
<sequence>MTSPFLISVAFAVVTTAAATLWALLVADGMSGAPESQPVEGRDIRTW</sequence>
<keyword evidence="3" id="KW-1185">Reference proteome</keyword>
<protein>
    <submittedName>
        <fullName evidence="2">Protein of unassigned function</fullName>
    </submittedName>
</protein>
<accession>A0A089Q7H4</accession>
<dbReference type="eggNOG" id="ENOG50310P7">
    <property type="taxonomic scope" value="Bacteria"/>
</dbReference>
<keyword evidence="1" id="KW-0472">Membrane</keyword>
<evidence type="ECO:0000256" key="1">
    <source>
        <dbReference type="SAM" id="Phobius"/>
    </source>
</evidence>
<reference evidence="2 3" key="1">
    <citation type="journal article" date="2014" name="PLoS ONE">
        <title>Genome Information of Methylobacterium oryzae, a Plant-Probiotic Methylotroph in the Phyllosphere.</title>
        <authorList>
            <person name="Kwak M.J."/>
            <person name="Jeong H."/>
            <person name="Madhaiyan M."/>
            <person name="Lee Y."/>
            <person name="Sa T.M."/>
            <person name="Oh T.K."/>
            <person name="Kim J.F."/>
        </authorList>
    </citation>
    <scope>NUCLEOTIDE SEQUENCE [LARGE SCALE GENOMIC DNA]</scope>
    <source>
        <strain evidence="2 3">CBMB20</strain>
    </source>
</reference>
<dbReference type="AlphaFoldDB" id="A0A089Q7H4"/>
<dbReference type="HOGENOM" id="CLU_3170146_0_0_5"/>
<gene>
    <name evidence="2" type="ORF">MOC_2759</name>
</gene>
<dbReference type="KEGG" id="mor:MOC_2759"/>